<dbReference type="Proteomes" id="UP000694864">
    <property type="component" value="Chromosome 6"/>
</dbReference>
<evidence type="ECO:0000313" key="4">
    <source>
        <dbReference type="RefSeq" id="XP_010412615.1"/>
    </source>
</evidence>
<keyword evidence="3" id="KW-1185">Reference proteome</keyword>
<feature type="compositionally biased region" description="Low complexity" evidence="1">
    <location>
        <begin position="228"/>
        <end position="240"/>
    </location>
</feature>
<protein>
    <submittedName>
        <fullName evidence="4">Uncharacterized protein LOC104698941</fullName>
    </submittedName>
</protein>
<feature type="domain" description="Retrovirus-related Pol polyprotein from transposon TNT 1-94-like beta-barrel" evidence="2">
    <location>
        <begin position="294"/>
        <end position="371"/>
    </location>
</feature>
<dbReference type="RefSeq" id="XP_010412615.1">
    <property type="nucleotide sequence ID" value="XM_010414313.1"/>
</dbReference>
<dbReference type="Pfam" id="PF22936">
    <property type="entry name" value="Pol_BBD"/>
    <property type="match status" value="1"/>
</dbReference>
<proteinExistence type="predicted"/>
<dbReference type="GeneID" id="104698941"/>
<gene>
    <name evidence="4" type="primary">LOC104698941</name>
</gene>
<evidence type="ECO:0000256" key="1">
    <source>
        <dbReference type="SAM" id="MobiDB-lite"/>
    </source>
</evidence>
<evidence type="ECO:0000259" key="2">
    <source>
        <dbReference type="Pfam" id="PF22936"/>
    </source>
</evidence>
<accession>A0ABM0SKT0</accession>
<reference evidence="3" key="1">
    <citation type="journal article" date="2014" name="Nat. Commun.">
        <title>The emerging biofuel crop Camelina sativa retains a highly undifferentiated hexaploid genome structure.</title>
        <authorList>
            <person name="Kagale S."/>
            <person name="Koh C."/>
            <person name="Nixon J."/>
            <person name="Bollina V."/>
            <person name="Clarke W.E."/>
            <person name="Tuteja R."/>
            <person name="Spillane C."/>
            <person name="Robinson S.J."/>
            <person name="Links M.G."/>
            <person name="Clarke C."/>
            <person name="Higgins E.E."/>
            <person name="Huebert T."/>
            <person name="Sharpe A.G."/>
            <person name="Parkin I.A."/>
        </authorList>
    </citation>
    <scope>NUCLEOTIDE SEQUENCE [LARGE SCALE GENOMIC DNA]</scope>
    <source>
        <strain evidence="3">cv. DH55</strain>
    </source>
</reference>
<dbReference type="InterPro" id="IPR054722">
    <property type="entry name" value="PolX-like_BBD"/>
</dbReference>
<feature type="compositionally biased region" description="Polar residues" evidence="1">
    <location>
        <begin position="244"/>
        <end position="256"/>
    </location>
</feature>
<sequence>MNAASETVTPNSEALLNVNMTNVARLTPTNYIMWSRQVHALIDGYGLASYLDGFKVFPADTVTVDGTSSPNPAYVNCVCQEKLLYSALLGAISVSIQPILSRAHTTAEIWTTLASTYAKTSRGHIRQIKLQLKNWKEDTKTIDAYLQGLTTRFDELALLGKSLDHEDQVEIILEGLPEEYKTIVDQVEGRDTPPTITELYEKLINHESKLLTTQPLLSTPITANVALPQRNNTNPRTQNRFHQRNNTNWNSSSRQPNDFRAPRPYLGRCQICGTQLALFQQQQPRANFITATPWLLNSAATHHISSDLANLSLHQPYTGGEQVVVGDGQGLPITHTGSAYLTSQTKPLSLTNVLYVPDIKKNLISVYRMCNANRV</sequence>
<dbReference type="Pfam" id="PF14223">
    <property type="entry name" value="Retrotran_gag_2"/>
    <property type="match status" value="1"/>
</dbReference>
<feature type="region of interest" description="Disordered" evidence="1">
    <location>
        <begin position="227"/>
        <end position="258"/>
    </location>
</feature>
<dbReference type="PANTHER" id="PTHR47481">
    <property type="match status" value="1"/>
</dbReference>
<name>A0ABM0SKT0_CAMSA</name>
<organism evidence="3 4">
    <name type="scientific">Camelina sativa</name>
    <name type="common">False flax</name>
    <name type="synonym">Myagrum sativum</name>
    <dbReference type="NCBI Taxonomy" id="90675"/>
    <lineage>
        <taxon>Eukaryota</taxon>
        <taxon>Viridiplantae</taxon>
        <taxon>Streptophyta</taxon>
        <taxon>Embryophyta</taxon>
        <taxon>Tracheophyta</taxon>
        <taxon>Spermatophyta</taxon>
        <taxon>Magnoliopsida</taxon>
        <taxon>eudicotyledons</taxon>
        <taxon>Gunneridae</taxon>
        <taxon>Pentapetalae</taxon>
        <taxon>rosids</taxon>
        <taxon>malvids</taxon>
        <taxon>Brassicales</taxon>
        <taxon>Brassicaceae</taxon>
        <taxon>Camelineae</taxon>
        <taxon>Camelina</taxon>
    </lineage>
</organism>
<evidence type="ECO:0000313" key="3">
    <source>
        <dbReference type="Proteomes" id="UP000694864"/>
    </source>
</evidence>
<reference evidence="4" key="2">
    <citation type="submission" date="2025-08" db="UniProtKB">
        <authorList>
            <consortium name="RefSeq"/>
        </authorList>
    </citation>
    <scope>IDENTIFICATION</scope>
    <source>
        <tissue evidence="4">Leaf</tissue>
    </source>
</reference>
<dbReference type="PANTHER" id="PTHR47481:SF22">
    <property type="entry name" value="RETROTRANSPOSON GAG DOMAIN-CONTAINING PROTEIN"/>
    <property type="match status" value="1"/>
</dbReference>